<keyword evidence="1" id="KW-0472">Membrane</keyword>
<keyword evidence="1" id="KW-1133">Transmembrane helix</keyword>
<evidence type="ECO:0000313" key="2">
    <source>
        <dbReference type="EMBL" id="QNO48354.1"/>
    </source>
</evidence>
<dbReference type="Gene3D" id="3.10.105.10">
    <property type="entry name" value="Dipeptide-binding Protein, Domain 3"/>
    <property type="match status" value="1"/>
</dbReference>
<gene>
    <name evidence="2" type="ORF">MDHICHLB_00001</name>
</gene>
<sequence>MVDTKVINWDFDLAISGHGGIGGDPKILYEKTIQTPGAKPSPNTARYNKSEELNELLDDLMHEMDPVKRRAAVYEAQNVYARELPAISLYYPTSYYAYDPDTGVEWFYTTGGIAKGIPIPQNKLALIGGGDGAMSGETAGTAEAAGTTETTATEAGTTVMNTPIMPGSALIAILMAFVTIQMKRSNRKP</sequence>
<dbReference type="SUPFAM" id="SSF53850">
    <property type="entry name" value="Periplasmic binding protein-like II"/>
    <property type="match status" value="1"/>
</dbReference>
<reference evidence="2" key="1">
    <citation type="submission" date="2020-06" db="EMBL/GenBank/DDBJ databases">
        <title>Unique genomic features of the anaerobic methanotrophic archaea.</title>
        <authorList>
            <person name="Chadwick G.L."/>
            <person name="Skennerton C.T."/>
            <person name="Laso-Perez R."/>
            <person name="Leu A.O."/>
            <person name="Speth D.R."/>
            <person name="Yu H."/>
            <person name="Morgan-Lang C."/>
            <person name="Hatzenpichler R."/>
            <person name="Goudeau D."/>
            <person name="Malmstrom R."/>
            <person name="Brazelton W.J."/>
            <person name="Woyke T."/>
            <person name="Hallam S.J."/>
            <person name="Tyson G.W."/>
            <person name="Wegener G."/>
            <person name="Boetius A."/>
            <person name="Orphan V."/>
        </authorList>
    </citation>
    <scope>NUCLEOTIDE SEQUENCE</scope>
</reference>
<dbReference type="EMBL" id="MT631331">
    <property type="protein sequence ID" value="QNO48354.1"/>
    <property type="molecule type" value="Genomic_DNA"/>
</dbReference>
<evidence type="ECO:0008006" key="3">
    <source>
        <dbReference type="Google" id="ProtNLM"/>
    </source>
</evidence>
<name>A0A7G9YK20_9EURY</name>
<proteinExistence type="predicted"/>
<evidence type="ECO:0000256" key="1">
    <source>
        <dbReference type="SAM" id="Phobius"/>
    </source>
</evidence>
<dbReference type="AlphaFoldDB" id="A0A7G9YK20"/>
<organism evidence="2">
    <name type="scientific">Candidatus Methanogaster sp. ANME-2c ERB4</name>
    <dbReference type="NCBI Taxonomy" id="2759911"/>
    <lineage>
        <taxon>Archaea</taxon>
        <taxon>Methanobacteriati</taxon>
        <taxon>Methanobacteriota</taxon>
        <taxon>Stenosarchaea group</taxon>
        <taxon>Methanomicrobia</taxon>
        <taxon>Methanosarcinales</taxon>
        <taxon>ANME-2 cluster</taxon>
        <taxon>Candidatus Methanogasteraceae</taxon>
        <taxon>Candidatus Methanogaster</taxon>
    </lineage>
</organism>
<accession>A0A7G9YK20</accession>
<feature type="transmembrane region" description="Helical" evidence="1">
    <location>
        <begin position="163"/>
        <end position="180"/>
    </location>
</feature>
<keyword evidence="1" id="KW-0812">Transmembrane</keyword>
<protein>
    <recommendedName>
        <fullName evidence="3">Solute-binding protein family 5 domain-containing protein</fullName>
    </recommendedName>
</protein>